<dbReference type="SUPFAM" id="SSF52540">
    <property type="entry name" value="P-loop containing nucleoside triphosphate hydrolases"/>
    <property type="match status" value="1"/>
</dbReference>
<dbReference type="PANTHER" id="PTHR43566:SF2">
    <property type="entry name" value="DUF4143 DOMAIN-CONTAINING PROTEIN"/>
    <property type="match status" value="1"/>
</dbReference>
<dbReference type="EMBL" id="JBIMPR010000018">
    <property type="protein sequence ID" value="MFH5776510.1"/>
    <property type="molecule type" value="Genomic_DNA"/>
</dbReference>
<gene>
    <name evidence="3" type="ORF">ACHFJ0_19890</name>
</gene>
<reference evidence="3 4" key="1">
    <citation type="submission" date="2024-10" db="EMBL/GenBank/DDBJ databases">
        <title>Paracoccus drimophilus sp. nov., a novel bacterium from corn roots in Hunan.</title>
        <authorList>
            <person name="Li X."/>
        </authorList>
    </citation>
    <scope>NUCLEOTIDE SEQUENCE [LARGE SCALE GENOMIC DNA]</scope>
    <source>
        <strain evidence="3 4">NGMCC 1.201697</strain>
    </source>
</reference>
<dbReference type="PANTHER" id="PTHR43566">
    <property type="entry name" value="CONSERVED PROTEIN"/>
    <property type="match status" value="1"/>
</dbReference>
<dbReference type="Pfam" id="PF13635">
    <property type="entry name" value="DUF4143"/>
    <property type="match status" value="1"/>
</dbReference>
<accession>A0ABW7LTA8</accession>
<dbReference type="InterPro" id="IPR027417">
    <property type="entry name" value="P-loop_NTPase"/>
</dbReference>
<dbReference type="InterPro" id="IPR041682">
    <property type="entry name" value="AAA_14"/>
</dbReference>
<dbReference type="RefSeq" id="WP_395135522.1">
    <property type="nucleotide sequence ID" value="NZ_JBIMPR010000018.1"/>
</dbReference>
<protein>
    <submittedName>
        <fullName evidence="3">ATP-binding protein</fullName>
    </submittedName>
</protein>
<sequence>MYSRQINRTVISALEEQAAVVLLGPRQVGKTTLALEIADARPSVYLDLEREADRQVLIEPDLYLDEQAGKLVILDEVQQMPGLFASLRGQIDMRRRKGFRTGQFLLLGSASNVLLHQSAESLAGRVRYVEMPPLQLDEVGRDRLNELWLRGGFPDSFQAASNRASLSWREDFLRTYLERDIPALGPRIPATTLRRFWTMLAHAQGGLLNAAALAEGLGVSGQTIGRYLDLLVDLMLVRRLAPWHENVGKRLVKSPKIYVRDSGLVHALLGLGSLESLLGHPVVGGSWEGFCIETIIAAAPAGTEPFFYRTSAGAELDLVLRLPGDEIWAIEIKRTTAPKVSRGFHLAVDDIRADRKLLVYAGDRDIPVANDLRAMPLDMVVAQLRKG</sequence>
<keyword evidence="4" id="KW-1185">Reference proteome</keyword>
<evidence type="ECO:0000313" key="4">
    <source>
        <dbReference type="Proteomes" id="UP001609376"/>
    </source>
</evidence>
<keyword evidence="3" id="KW-0067">ATP-binding</keyword>
<keyword evidence="3" id="KW-0547">Nucleotide-binding</keyword>
<proteinExistence type="predicted"/>
<comment type="caution">
    <text evidence="3">The sequence shown here is derived from an EMBL/GenBank/DDBJ whole genome shotgun (WGS) entry which is preliminary data.</text>
</comment>
<evidence type="ECO:0000313" key="3">
    <source>
        <dbReference type="EMBL" id="MFH5776510.1"/>
    </source>
</evidence>
<dbReference type="Pfam" id="PF13173">
    <property type="entry name" value="AAA_14"/>
    <property type="match status" value="1"/>
</dbReference>
<dbReference type="Gene3D" id="3.40.50.300">
    <property type="entry name" value="P-loop containing nucleotide triphosphate hydrolases"/>
    <property type="match status" value="1"/>
</dbReference>
<feature type="domain" description="AAA" evidence="1">
    <location>
        <begin position="18"/>
        <end position="139"/>
    </location>
</feature>
<evidence type="ECO:0000259" key="2">
    <source>
        <dbReference type="Pfam" id="PF13635"/>
    </source>
</evidence>
<dbReference type="GO" id="GO:0005524">
    <property type="term" value="F:ATP binding"/>
    <property type="evidence" value="ECO:0007669"/>
    <property type="project" value="UniProtKB-KW"/>
</dbReference>
<organism evidence="3 4">
    <name type="scientific">Paracoccus broussonetiae subsp. drimophilus</name>
    <dbReference type="NCBI Taxonomy" id="3373869"/>
    <lineage>
        <taxon>Bacteria</taxon>
        <taxon>Pseudomonadati</taxon>
        <taxon>Pseudomonadota</taxon>
        <taxon>Alphaproteobacteria</taxon>
        <taxon>Rhodobacterales</taxon>
        <taxon>Paracoccaceae</taxon>
        <taxon>Paracoccus</taxon>
        <taxon>Paracoccus broussonetiae</taxon>
    </lineage>
</organism>
<evidence type="ECO:0000259" key="1">
    <source>
        <dbReference type="Pfam" id="PF13173"/>
    </source>
</evidence>
<dbReference type="InterPro" id="IPR025420">
    <property type="entry name" value="DUF4143"/>
</dbReference>
<dbReference type="Proteomes" id="UP001609376">
    <property type="component" value="Unassembled WGS sequence"/>
</dbReference>
<name>A0ABW7LTA8_9RHOB</name>
<feature type="domain" description="DUF4143" evidence="2">
    <location>
        <begin position="178"/>
        <end position="334"/>
    </location>
</feature>